<dbReference type="Proteomes" id="UP001634394">
    <property type="component" value="Unassembled WGS sequence"/>
</dbReference>
<feature type="region of interest" description="Disordered" evidence="1">
    <location>
        <begin position="229"/>
        <end position="264"/>
    </location>
</feature>
<feature type="compositionally biased region" description="Basic and acidic residues" evidence="1">
    <location>
        <begin position="229"/>
        <end position="248"/>
    </location>
</feature>
<organism evidence="2 3">
    <name type="scientific">Sinanodonta woodiana</name>
    <name type="common">Chinese pond mussel</name>
    <name type="synonym">Anodonta woodiana</name>
    <dbReference type="NCBI Taxonomy" id="1069815"/>
    <lineage>
        <taxon>Eukaryota</taxon>
        <taxon>Metazoa</taxon>
        <taxon>Spiralia</taxon>
        <taxon>Lophotrochozoa</taxon>
        <taxon>Mollusca</taxon>
        <taxon>Bivalvia</taxon>
        <taxon>Autobranchia</taxon>
        <taxon>Heteroconchia</taxon>
        <taxon>Palaeoheterodonta</taxon>
        <taxon>Unionida</taxon>
        <taxon>Unionoidea</taxon>
        <taxon>Unionidae</taxon>
        <taxon>Unioninae</taxon>
        <taxon>Sinanodonta</taxon>
    </lineage>
</organism>
<dbReference type="EMBL" id="JBJQND010000004">
    <property type="protein sequence ID" value="KAL3878589.1"/>
    <property type="molecule type" value="Genomic_DNA"/>
</dbReference>
<evidence type="ECO:0000313" key="3">
    <source>
        <dbReference type="Proteomes" id="UP001634394"/>
    </source>
</evidence>
<gene>
    <name evidence="2" type="ORF">ACJMK2_030925</name>
</gene>
<feature type="compositionally biased region" description="Polar residues" evidence="1">
    <location>
        <begin position="254"/>
        <end position="263"/>
    </location>
</feature>
<accession>A0ABD3WXA1</accession>
<comment type="caution">
    <text evidence="2">The sequence shown here is derived from an EMBL/GenBank/DDBJ whole genome shotgun (WGS) entry which is preliminary data.</text>
</comment>
<proteinExistence type="predicted"/>
<dbReference type="AlphaFoldDB" id="A0ABD3WXA1"/>
<name>A0ABD3WXA1_SINWO</name>
<keyword evidence="3" id="KW-1185">Reference proteome</keyword>
<reference evidence="2 3" key="1">
    <citation type="submission" date="2024-11" db="EMBL/GenBank/DDBJ databases">
        <title>Chromosome-level genome assembly of the freshwater bivalve Anodonta woodiana.</title>
        <authorList>
            <person name="Chen X."/>
        </authorList>
    </citation>
    <scope>NUCLEOTIDE SEQUENCE [LARGE SCALE GENOMIC DNA]</scope>
    <source>
        <strain evidence="2">MN2024</strain>
        <tissue evidence="2">Gills</tissue>
    </source>
</reference>
<sequence>METTIAVGKLGGVAERSPVVYSANLKEDMLLRKKLQVLSRSERGVIHRIKVEQKVIFRRFQSKLFRSKLSYAKLLGNKDEERALRQKYIRGLNSSCLDSEEDYGFLEKLERRPCTATHWERKTMEQVPHSARIRAPILNSAVEPIADYISKVDTAIVPRGRSYSIDYGKLEDTSQEAGSLFVSHLEDIRPVTTTGISKRSSANKLVQLQERGKSAGATNAKLGIGILDTSKKTHTAGEKHSSKDDSTDKHHRTSVSQQMQRRPSSFFEETKPIDIIALRLYETKVRSLNFADQVKKFCEDLEQLDTGEKLVKDYYTIQIQSSLEKRRQGPLVLLPGTPEEEHRRAVGNTNVKSLTVPKLVL</sequence>
<evidence type="ECO:0000313" key="2">
    <source>
        <dbReference type="EMBL" id="KAL3878589.1"/>
    </source>
</evidence>
<protein>
    <submittedName>
        <fullName evidence="2">Uncharacterized protein</fullName>
    </submittedName>
</protein>
<evidence type="ECO:0000256" key="1">
    <source>
        <dbReference type="SAM" id="MobiDB-lite"/>
    </source>
</evidence>